<dbReference type="GO" id="GO:0009089">
    <property type="term" value="P:lysine biosynthetic process via diaminopimelate"/>
    <property type="evidence" value="ECO:0007669"/>
    <property type="project" value="UniProtKB-UniRule"/>
</dbReference>
<keyword evidence="3" id="KW-0457">Lysine biosynthesis</keyword>
<feature type="site" description="Could be important to modulate the pK values of the two catalytic cysteine residues" evidence="3">
    <location>
        <position position="197"/>
    </location>
</feature>
<comment type="subunit">
    <text evidence="3">Homodimer.</text>
</comment>
<evidence type="ECO:0000256" key="4">
    <source>
        <dbReference type="NCBIfam" id="TIGR00652"/>
    </source>
</evidence>
<sequence>MINFDKMHGNGNDFVVYNIIESNKKLSKSKIQKLSNRNSGIGFDQAIQIGLPKKDNIDFSIRFFNADGGEASMCLNGIRCAAAYIWQNNFAPKKSIIFKTKNREVTCQPLKNMVKVTSKISSFINDEALRKKLSKTINSKFDLVDSGNMHLCIKKSSIQKEDLNAIYKNLAKHIKPLGYNLSLYKISDQNINIRTYENGVGETLSCGSAALAVASICIKDKCKVSSPGGEISFLKKNSDIIEMVGPTEYVYSGQING</sequence>
<dbReference type="GO" id="GO:0005829">
    <property type="term" value="C:cytosol"/>
    <property type="evidence" value="ECO:0007669"/>
    <property type="project" value="TreeGrafter"/>
</dbReference>
<feature type="binding site" evidence="3">
    <location>
        <position position="180"/>
    </location>
    <ligand>
        <name>substrate</name>
    </ligand>
</feature>
<dbReference type="Proteomes" id="UP000711391">
    <property type="component" value="Unassembled WGS sequence"/>
</dbReference>
<feature type="binding site" evidence="3">
    <location>
        <position position="45"/>
    </location>
    <ligand>
        <name>substrate</name>
    </ligand>
</feature>
<dbReference type="Gene3D" id="3.10.310.10">
    <property type="entry name" value="Diaminopimelate Epimerase, Chain A, domain 1"/>
    <property type="match status" value="2"/>
</dbReference>
<protein>
    <recommendedName>
        <fullName evidence="3 4">Diaminopimelate epimerase</fullName>
        <shortName evidence="3">DAP epimerase</shortName>
        <ecNumber evidence="3 4">5.1.1.7</ecNumber>
    </recommendedName>
    <alternativeName>
        <fullName evidence="3">PLP-independent amino acid racemase</fullName>
    </alternativeName>
</protein>
<dbReference type="EC" id="5.1.1.7" evidence="3 4"/>
<keyword evidence="3" id="KW-0028">Amino-acid biosynthesis</keyword>
<feature type="active site" description="Proton acceptor" evidence="3">
    <location>
        <position position="206"/>
    </location>
</feature>
<dbReference type="PANTHER" id="PTHR31689">
    <property type="entry name" value="DIAMINOPIMELATE EPIMERASE, CHLOROPLASTIC"/>
    <property type="match status" value="1"/>
</dbReference>
<dbReference type="GO" id="GO:0008837">
    <property type="term" value="F:diaminopimelate epimerase activity"/>
    <property type="evidence" value="ECO:0007669"/>
    <property type="project" value="UniProtKB-UniRule"/>
</dbReference>
<comment type="caution">
    <text evidence="3">Lacks conserved residue(s) required for the propagation of feature annotation.</text>
</comment>
<dbReference type="HAMAP" id="MF_00197">
    <property type="entry name" value="DAP_epimerase"/>
    <property type="match status" value="1"/>
</dbReference>
<reference evidence="5" key="1">
    <citation type="submission" date="2020-10" db="EMBL/GenBank/DDBJ databases">
        <title>Microbiome of the Black Sea water column analyzed by genome centric metagenomics.</title>
        <authorList>
            <person name="Cabello-Yeves P.J."/>
            <person name="Callieri C."/>
            <person name="Picazo A."/>
            <person name="Mehrshad M."/>
            <person name="Haro-Moreno J.M."/>
            <person name="Roda-Garcia J."/>
            <person name="Dzembekova N."/>
            <person name="Slabakova V."/>
            <person name="Slabakova N."/>
            <person name="Moncheva S."/>
            <person name="Rodriguez-Valera F."/>
        </authorList>
    </citation>
    <scope>NUCLEOTIDE SEQUENCE</scope>
    <source>
        <strain evidence="5">BS307-5m-G50</strain>
    </source>
</reference>
<comment type="catalytic activity">
    <reaction evidence="3">
        <text>(2S,6S)-2,6-diaminopimelate = meso-2,6-diaminopimelate</text>
        <dbReference type="Rhea" id="RHEA:15393"/>
        <dbReference type="ChEBI" id="CHEBI:57609"/>
        <dbReference type="ChEBI" id="CHEBI:57791"/>
        <dbReference type="EC" id="5.1.1.7"/>
    </reaction>
</comment>
<keyword evidence="2 3" id="KW-0413">Isomerase</keyword>
<feature type="active site" description="Proton donor" evidence="3">
    <location>
        <position position="74"/>
    </location>
</feature>
<evidence type="ECO:0000256" key="3">
    <source>
        <dbReference type="HAMAP-Rule" id="MF_00197"/>
    </source>
</evidence>
<comment type="similarity">
    <text evidence="1 3">Belongs to the diaminopimelate epimerase family.</text>
</comment>
<proteinExistence type="inferred from homology"/>
<dbReference type="InterPro" id="IPR001653">
    <property type="entry name" value="DAP_epimerase_DapF"/>
</dbReference>
<dbReference type="SUPFAM" id="SSF54506">
    <property type="entry name" value="Diaminopimelate epimerase-like"/>
    <property type="match status" value="2"/>
</dbReference>
<organism evidence="5 6">
    <name type="scientific">SAR86 cluster bacterium</name>
    <dbReference type="NCBI Taxonomy" id="2030880"/>
    <lineage>
        <taxon>Bacteria</taxon>
        <taxon>Pseudomonadati</taxon>
        <taxon>Pseudomonadota</taxon>
        <taxon>Gammaproteobacteria</taxon>
        <taxon>SAR86 cluster</taxon>
    </lineage>
</organism>
<dbReference type="NCBIfam" id="TIGR00652">
    <property type="entry name" value="DapF"/>
    <property type="match status" value="1"/>
</dbReference>
<feature type="binding site" evidence="3">
    <location>
        <position position="12"/>
    </location>
    <ligand>
        <name>substrate</name>
    </ligand>
</feature>
<comment type="subcellular location">
    <subcellularLocation>
        <location evidence="3">Cytoplasm</location>
    </subcellularLocation>
</comment>
<feature type="binding site" evidence="3">
    <location>
        <position position="65"/>
    </location>
    <ligand>
        <name>substrate</name>
    </ligand>
</feature>
<comment type="pathway">
    <text evidence="3">Amino-acid biosynthesis; L-lysine biosynthesis via DAP pathway; DL-2,6-diaminopimelate from LL-2,6-diaminopimelate: step 1/1.</text>
</comment>
<feature type="binding site" evidence="3">
    <location>
        <begin position="207"/>
        <end position="208"/>
    </location>
    <ligand>
        <name>substrate</name>
    </ligand>
</feature>
<dbReference type="Pfam" id="PF01678">
    <property type="entry name" value="DAP_epimerase"/>
    <property type="match status" value="1"/>
</dbReference>
<feature type="site" description="Important for dimerization" evidence="3">
    <location>
        <position position="251"/>
    </location>
</feature>
<gene>
    <name evidence="3 5" type="primary">dapF</name>
    <name evidence="5" type="ORF">ISQ64_02780</name>
</gene>
<feature type="site" description="Could be important to modulate the pK values of the two catalytic cysteine residues" evidence="3">
    <location>
        <position position="150"/>
    </location>
</feature>
<comment type="caution">
    <text evidence="5">The sequence shown here is derived from an EMBL/GenBank/DDBJ whole genome shotgun (WGS) entry which is preliminary data.</text>
</comment>
<dbReference type="EMBL" id="JADHQD010000011">
    <property type="protein sequence ID" value="MBL6818313.1"/>
    <property type="molecule type" value="Genomic_DNA"/>
</dbReference>
<evidence type="ECO:0000313" key="5">
    <source>
        <dbReference type="EMBL" id="MBL6818313.1"/>
    </source>
</evidence>
<evidence type="ECO:0000256" key="1">
    <source>
        <dbReference type="ARBA" id="ARBA00010219"/>
    </source>
</evidence>
<accession>A0A937IBT4</accession>
<feature type="binding site" evidence="3">
    <location>
        <position position="148"/>
    </location>
    <ligand>
        <name>substrate</name>
    </ligand>
</feature>
<dbReference type="PANTHER" id="PTHR31689:SF0">
    <property type="entry name" value="DIAMINOPIMELATE EPIMERASE"/>
    <property type="match status" value="1"/>
</dbReference>
<keyword evidence="3" id="KW-0963">Cytoplasm</keyword>
<dbReference type="AlphaFoldDB" id="A0A937IBT4"/>
<name>A0A937IBT4_9GAMM</name>
<evidence type="ECO:0000256" key="2">
    <source>
        <dbReference type="ARBA" id="ARBA00023235"/>
    </source>
</evidence>
<evidence type="ECO:0000313" key="6">
    <source>
        <dbReference type="Proteomes" id="UP000711391"/>
    </source>
</evidence>
<comment type="function">
    <text evidence="3">Catalyzes the stereoinversion of LL-2,6-diaminopimelate (L,L-DAP) to meso-diaminopimelate (meso-DAP), a precursor of L-lysine and an essential component of the bacterial peptidoglycan.</text>
</comment>